<dbReference type="EMBL" id="UINC01044964">
    <property type="protein sequence ID" value="SVB51121.1"/>
    <property type="molecule type" value="Genomic_DNA"/>
</dbReference>
<dbReference type="PANTHER" id="PTHR43380:SF1">
    <property type="entry name" value="2-OXOISOVALERATE DEHYDROGENASE SUBUNIT ALPHA, MITOCHONDRIAL"/>
    <property type="match status" value="1"/>
</dbReference>
<dbReference type="InterPro" id="IPR050771">
    <property type="entry name" value="Alpha-ketoacid_DH_E1_comp"/>
</dbReference>
<dbReference type="PANTHER" id="PTHR43380">
    <property type="entry name" value="2-OXOISOVALERATE DEHYDROGENASE SUBUNIT ALPHA, MITOCHONDRIAL"/>
    <property type="match status" value="1"/>
</dbReference>
<dbReference type="InterPro" id="IPR029061">
    <property type="entry name" value="THDP-binding"/>
</dbReference>
<dbReference type="InterPro" id="IPR001017">
    <property type="entry name" value="DH_E1"/>
</dbReference>
<evidence type="ECO:0000259" key="2">
    <source>
        <dbReference type="Pfam" id="PF00676"/>
    </source>
</evidence>
<sequence>MHEFQKKELLEVYQKMVLARRLDEKMITMIRQAKSFFHIACSGHEAAQLAAAVNLKSGLDWIFPYYRDAALTIGLGVTSKDHLLGFLARKDDKASGGRQLPQHFGHKDLRIVSQSSATGTQYLQAVGTAQTLKWEGKKEVVYVSSGEGTTSQGEFHEALNWASREKLPIIFHIEDNEYAISVHISEQTSGGSIFSMVSGYQNLARYNIDGTDFFEANLAFQKAVDRARKGKGPSVIVSNVVRLYPHSSSDDQRKYRMEAELEADKKRDPILRFENSCMEANTIKMKEFDKIRNEVSAIVDEETIWAEKQDHPAPSTALDFNYSTEPPLAETPFNKISDKIVM</sequence>
<evidence type="ECO:0000256" key="1">
    <source>
        <dbReference type="ARBA" id="ARBA00023002"/>
    </source>
</evidence>
<name>A0A382EME1_9ZZZZ</name>
<dbReference type="GO" id="GO:0009083">
    <property type="term" value="P:branched-chain amino acid catabolic process"/>
    <property type="evidence" value="ECO:0007669"/>
    <property type="project" value="TreeGrafter"/>
</dbReference>
<reference evidence="3" key="1">
    <citation type="submission" date="2018-05" db="EMBL/GenBank/DDBJ databases">
        <authorList>
            <person name="Lanie J.A."/>
            <person name="Ng W.-L."/>
            <person name="Kazmierczak K.M."/>
            <person name="Andrzejewski T.M."/>
            <person name="Davidsen T.M."/>
            <person name="Wayne K.J."/>
            <person name="Tettelin H."/>
            <person name="Glass J.I."/>
            <person name="Rusch D."/>
            <person name="Podicherti R."/>
            <person name="Tsui H.-C.T."/>
            <person name="Winkler M.E."/>
        </authorList>
    </citation>
    <scope>NUCLEOTIDE SEQUENCE</scope>
</reference>
<dbReference type="AlphaFoldDB" id="A0A382EME1"/>
<feature type="non-terminal residue" evidence="3">
    <location>
        <position position="342"/>
    </location>
</feature>
<feature type="domain" description="Dehydrogenase E1 component" evidence="2">
    <location>
        <begin position="14"/>
        <end position="314"/>
    </location>
</feature>
<keyword evidence="1" id="KW-0560">Oxidoreductase</keyword>
<accession>A0A382EME1</accession>
<dbReference type="Gene3D" id="3.40.50.970">
    <property type="match status" value="1"/>
</dbReference>
<organism evidence="3">
    <name type="scientific">marine metagenome</name>
    <dbReference type="NCBI Taxonomy" id="408172"/>
    <lineage>
        <taxon>unclassified sequences</taxon>
        <taxon>metagenomes</taxon>
        <taxon>ecological metagenomes</taxon>
    </lineage>
</organism>
<dbReference type="GO" id="GO:0016624">
    <property type="term" value="F:oxidoreductase activity, acting on the aldehyde or oxo group of donors, disulfide as acceptor"/>
    <property type="evidence" value="ECO:0007669"/>
    <property type="project" value="InterPro"/>
</dbReference>
<proteinExistence type="predicted"/>
<dbReference type="CDD" id="cd02000">
    <property type="entry name" value="TPP_E1_PDC_ADC_BCADC"/>
    <property type="match status" value="1"/>
</dbReference>
<protein>
    <recommendedName>
        <fullName evidence="2">Dehydrogenase E1 component domain-containing protein</fullName>
    </recommendedName>
</protein>
<dbReference type="Pfam" id="PF00676">
    <property type="entry name" value="E1_dh"/>
    <property type="match status" value="1"/>
</dbReference>
<dbReference type="SUPFAM" id="SSF52518">
    <property type="entry name" value="Thiamin diphosphate-binding fold (THDP-binding)"/>
    <property type="match status" value="1"/>
</dbReference>
<evidence type="ECO:0000313" key="3">
    <source>
        <dbReference type="EMBL" id="SVB51121.1"/>
    </source>
</evidence>
<gene>
    <name evidence="3" type="ORF">METZ01_LOCUS203975</name>
</gene>